<dbReference type="GO" id="GO:0016705">
    <property type="term" value="F:oxidoreductase activity, acting on paired donors, with incorporation or reduction of molecular oxygen"/>
    <property type="evidence" value="ECO:0007669"/>
    <property type="project" value="InterPro"/>
</dbReference>
<dbReference type="GO" id="GO:0004497">
    <property type="term" value="F:monooxygenase activity"/>
    <property type="evidence" value="ECO:0007669"/>
    <property type="project" value="InterPro"/>
</dbReference>
<dbReference type="GO" id="GO:0005506">
    <property type="term" value="F:iron ion binding"/>
    <property type="evidence" value="ECO:0007669"/>
    <property type="project" value="InterPro"/>
</dbReference>
<feature type="region of interest" description="Disordered" evidence="1">
    <location>
        <begin position="170"/>
        <end position="191"/>
    </location>
</feature>
<gene>
    <name evidence="2" type="ORF">BOTBODRAFT_179667</name>
</gene>
<dbReference type="GO" id="GO:0020037">
    <property type="term" value="F:heme binding"/>
    <property type="evidence" value="ECO:0007669"/>
    <property type="project" value="InterPro"/>
</dbReference>
<evidence type="ECO:0000256" key="1">
    <source>
        <dbReference type="SAM" id="MobiDB-lite"/>
    </source>
</evidence>
<keyword evidence="3" id="KW-1185">Reference proteome</keyword>
<dbReference type="InParanoid" id="A0A067LZ91"/>
<protein>
    <submittedName>
        <fullName evidence="2">Uncharacterized protein</fullName>
    </submittedName>
</protein>
<accession>A0A067LZ91</accession>
<dbReference type="Gene3D" id="1.10.630.10">
    <property type="entry name" value="Cytochrome P450"/>
    <property type="match status" value="1"/>
</dbReference>
<organism evidence="2 3">
    <name type="scientific">Botryobasidium botryosum (strain FD-172 SS1)</name>
    <dbReference type="NCBI Taxonomy" id="930990"/>
    <lineage>
        <taxon>Eukaryota</taxon>
        <taxon>Fungi</taxon>
        <taxon>Dikarya</taxon>
        <taxon>Basidiomycota</taxon>
        <taxon>Agaricomycotina</taxon>
        <taxon>Agaricomycetes</taxon>
        <taxon>Cantharellales</taxon>
        <taxon>Botryobasidiaceae</taxon>
        <taxon>Botryobasidium</taxon>
    </lineage>
</organism>
<proteinExistence type="predicted"/>
<dbReference type="InterPro" id="IPR036396">
    <property type="entry name" value="Cyt_P450_sf"/>
</dbReference>
<reference evidence="3" key="1">
    <citation type="journal article" date="2014" name="Proc. Natl. Acad. Sci. U.S.A.">
        <title>Extensive sampling of basidiomycete genomes demonstrates inadequacy of the white-rot/brown-rot paradigm for wood decay fungi.</title>
        <authorList>
            <person name="Riley R."/>
            <person name="Salamov A.A."/>
            <person name="Brown D.W."/>
            <person name="Nagy L.G."/>
            <person name="Floudas D."/>
            <person name="Held B.W."/>
            <person name="Levasseur A."/>
            <person name="Lombard V."/>
            <person name="Morin E."/>
            <person name="Otillar R."/>
            <person name="Lindquist E.A."/>
            <person name="Sun H."/>
            <person name="LaButti K.M."/>
            <person name="Schmutz J."/>
            <person name="Jabbour D."/>
            <person name="Luo H."/>
            <person name="Baker S.E."/>
            <person name="Pisabarro A.G."/>
            <person name="Walton J.D."/>
            <person name="Blanchette R.A."/>
            <person name="Henrissat B."/>
            <person name="Martin F."/>
            <person name="Cullen D."/>
            <person name="Hibbett D.S."/>
            <person name="Grigoriev I.V."/>
        </authorList>
    </citation>
    <scope>NUCLEOTIDE SEQUENCE [LARGE SCALE GENOMIC DNA]</scope>
    <source>
        <strain evidence="3">FD-172 SS1</strain>
    </source>
</reference>
<dbReference type="OrthoDB" id="1470350at2759"/>
<dbReference type="SUPFAM" id="SSF48264">
    <property type="entry name" value="Cytochrome P450"/>
    <property type="match status" value="1"/>
</dbReference>
<dbReference type="HOGENOM" id="CLU_1421223_0_0_1"/>
<dbReference type="Proteomes" id="UP000027195">
    <property type="component" value="Unassembled WGS sequence"/>
</dbReference>
<evidence type="ECO:0000313" key="3">
    <source>
        <dbReference type="Proteomes" id="UP000027195"/>
    </source>
</evidence>
<dbReference type="EMBL" id="KL198088">
    <property type="protein sequence ID" value="KDQ08589.1"/>
    <property type="molecule type" value="Genomic_DNA"/>
</dbReference>
<sequence>MADRKIDDVAALRARKVKISRSPRIPTLAPLGATSRRNGICQTSGASEVSNQLSAGQVNDEGDDHDGGHNANALFDKILRANVDGGKYAFDEGEVVKNTFILPTAGRETTARTTSATLTLLRWKPVRVLGFTLVPTSFEKRTRKKGRDVVLKKAARAIIDVVGMHYNPRHSRKADATNEVSLEPASSLHAT</sequence>
<evidence type="ECO:0000313" key="2">
    <source>
        <dbReference type="EMBL" id="KDQ08589.1"/>
    </source>
</evidence>
<dbReference type="AlphaFoldDB" id="A0A067LZ91"/>
<name>A0A067LZ91_BOTB1</name>